<dbReference type="UniPathway" id="UPA00193"/>
<dbReference type="OrthoDB" id="9812555at2"/>
<dbReference type="GO" id="GO:0106312">
    <property type="term" value="F:methylenetetrahydrofolate reductase (NADH) activity"/>
    <property type="evidence" value="ECO:0007669"/>
    <property type="project" value="UniProtKB-EC"/>
</dbReference>
<evidence type="ECO:0000256" key="9">
    <source>
        <dbReference type="ARBA" id="ARBA00023167"/>
    </source>
</evidence>
<dbReference type="EC" id="1.5.1.54" evidence="12"/>
<dbReference type="Gene3D" id="3.20.20.220">
    <property type="match status" value="1"/>
</dbReference>
<dbReference type="GO" id="GO:0005829">
    <property type="term" value="C:cytosol"/>
    <property type="evidence" value="ECO:0007669"/>
    <property type="project" value="InterPro"/>
</dbReference>
<protein>
    <recommendedName>
        <fullName evidence="12">Methylenetetrahydrofolate reductase</fullName>
        <ecNumber evidence="12">1.5.1.54</ecNumber>
    </recommendedName>
</protein>
<organism evidence="13 14">
    <name type="scientific">Buchnera aphidicola subsp. Melaphis rhois</name>
    <dbReference type="NCBI Taxonomy" id="118103"/>
    <lineage>
        <taxon>Bacteria</taxon>
        <taxon>Pseudomonadati</taxon>
        <taxon>Pseudomonadota</taxon>
        <taxon>Gammaproteobacteria</taxon>
        <taxon>Enterobacterales</taxon>
        <taxon>Erwiniaceae</taxon>
        <taxon>Buchnera</taxon>
    </lineage>
</organism>
<dbReference type="GO" id="GO:0035999">
    <property type="term" value="P:tetrahydrofolate interconversion"/>
    <property type="evidence" value="ECO:0007669"/>
    <property type="project" value="UniProtKB-UniPathway"/>
</dbReference>
<reference evidence="13 14" key="1">
    <citation type="submission" date="2018-10" db="EMBL/GenBank/DDBJ databases">
        <title>Comparative functional genomics of the obligate endosymbiont Buchnera aphidicola.</title>
        <authorList>
            <person name="Chong R.A."/>
        </authorList>
    </citation>
    <scope>NUCLEOTIDE SEQUENCE [LARGE SCALE GENOMIC DNA]</scope>
    <source>
        <strain evidence="13 14">Mrh</strain>
    </source>
</reference>
<dbReference type="NCBIfam" id="NF006950">
    <property type="entry name" value="PRK09432.1"/>
    <property type="match status" value="1"/>
</dbReference>
<comment type="similarity">
    <text evidence="3 12">Belongs to the methylenetetrahydrofolate reductase family.</text>
</comment>
<keyword evidence="4" id="KW-0028">Amino-acid biosynthesis</keyword>
<keyword evidence="5 12" id="KW-0285">Flavoprotein</keyword>
<dbReference type="PANTHER" id="PTHR45754:SF3">
    <property type="entry name" value="METHYLENETETRAHYDROFOLATE REDUCTASE (NADPH)"/>
    <property type="match status" value="1"/>
</dbReference>
<dbReference type="Pfam" id="PF02219">
    <property type="entry name" value="MTHFR"/>
    <property type="match status" value="1"/>
</dbReference>
<sequence length="295" mass="34237">MNSFNSRYYEMLNEYLVNVRDKINISFELFPPKNQVLKEDLWKVISQLKLFNPIFFSVTCGAFLGERNRTYDIANQVKNQTGIETVPHLTCIDLSKDELENIAKRYWNNGFRHIIALRGDVKNHDNKPNMYAVDLIKLLKNVADFDISVAAYPEVHPEAHNSYYDIVNLKRKIDVGANRAITQFFFNVDYFLRFRDSCIRHGITIDIVPGIFPISNFQQLCKFSKMSNVTIPNWMYYMFNGLENNSKISKIIGSSIAIDTVKVLYKEGVRNFHFYTLNKSDVVSSICHILGTRSK</sequence>
<dbReference type="AlphaFoldDB" id="A0A4D6Y091"/>
<dbReference type="PANTHER" id="PTHR45754">
    <property type="entry name" value="METHYLENETETRAHYDROFOLATE REDUCTASE"/>
    <property type="match status" value="1"/>
</dbReference>
<dbReference type="InterPro" id="IPR029041">
    <property type="entry name" value="FAD-linked_oxidoreductase-like"/>
</dbReference>
<keyword evidence="8" id="KW-0520">NAD</keyword>
<evidence type="ECO:0000256" key="6">
    <source>
        <dbReference type="ARBA" id="ARBA00022827"/>
    </source>
</evidence>
<accession>A0A4D6Y091</accession>
<comment type="pathway">
    <text evidence="2 12">One-carbon metabolism; tetrahydrofolate interconversion.</text>
</comment>
<evidence type="ECO:0000256" key="3">
    <source>
        <dbReference type="ARBA" id="ARBA00006743"/>
    </source>
</evidence>
<comment type="catalytic activity">
    <reaction evidence="11">
        <text>(6S)-5-methyl-5,6,7,8-tetrahydrofolate + NAD(+) = (6R)-5,10-methylene-5,6,7,8-tetrahydrofolate + NADH + H(+)</text>
        <dbReference type="Rhea" id="RHEA:19821"/>
        <dbReference type="ChEBI" id="CHEBI:15378"/>
        <dbReference type="ChEBI" id="CHEBI:15636"/>
        <dbReference type="ChEBI" id="CHEBI:18608"/>
        <dbReference type="ChEBI" id="CHEBI:57540"/>
        <dbReference type="ChEBI" id="CHEBI:57945"/>
        <dbReference type="EC" id="1.5.1.54"/>
    </reaction>
    <physiologicalReaction direction="right-to-left" evidence="11">
        <dbReference type="Rhea" id="RHEA:19823"/>
    </physiologicalReaction>
</comment>
<evidence type="ECO:0000256" key="4">
    <source>
        <dbReference type="ARBA" id="ARBA00022605"/>
    </source>
</evidence>
<dbReference type="InterPro" id="IPR003171">
    <property type="entry name" value="Mehydrof_redctse-like"/>
</dbReference>
<dbReference type="SUPFAM" id="SSF51730">
    <property type="entry name" value="FAD-linked oxidoreductase"/>
    <property type="match status" value="1"/>
</dbReference>
<name>A0A4D6Y091_BUCMH</name>
<dbReference type="CDD" id="cd00537">
    <property type="entry name" value="MTHFR"/>
    <property type="match status" value="1"/>
</dbReference>
<comment type="pathway">
    <text evidence="10">Amino-acid biosynthesis; L-methionine biosynthesis via de novo pathway.</text>
</comment>
<evidence type="ECO:0000256" key="8">
    <source>
        <dbReference type="ARBA" id="ARBA00023027"/>
    </source>
</evidence>
<keyword evidence="6 12" id="KW-0274">FAD</keyword>
<keyword evidence="9" id="KW-0486">Methionine biosynthesis</keyword>
<comment type="cofactor">
    <cofactor evidence="1 12">
        <name>FAD</name>
        <dbReference type="ChEBI" id="CHEBI:57692"/>
    </cofactor>
</comment>
<gene>
    <name evidence="13" type="ORF">D9V73_00230</name>
</gene>
<evidence type="ECO:0000256" key="7">
    <source>
        <dbReference type="ARBA" id="ARBA00023002"/>
    </source>
</evidence>
<evidence type="ECO:0000313" key="14">
    <source>
        <dbReference type="Proteomes" id="UP000298566"/>
    </source>
</evidence>
<dbReference type="InterPro" id="IPR004620">
    <property type="entry name" value="MTHF_reductase_bac"/>
</dbReference>
<dbReference type="GO" id="GO:0009086">
    <property type="term" value="P:methionine biosynthetic process"/>
    <property type="evidence" value="ECO:0007669"/>
    <property type="project" value="UniProtKB-KW"/>
</dbReference>
<evidence type="ECO:0000256" key="11">
    <source>
        <dbReference type="ARBA" id="ARBA00048628"/>
    </source>
</evidence>
<dbReference type="Proteomes" id="UP000298566">
    <property type="component" value="Chromosome"/>
</dbReference>
<evidence type="ECO:0000256" key="12">
    <source>
        <dbReference type="RuleBase" id="RU003862"/>
    </source>
</evidence>
<keyword evidence="7 12" id="KW-0560">Oxidoreductase</keyword>
<dbReference type="GO" id="GO:0071949">
    <property type="term" value="F:FAD binding"/>
    <property type="evidence" value="ECO:0007669"/>
    <property type="project" value="TreeGrafter"/>
</dbReference>
<evidence type="ECO:0000256" key="1">
    <source>
        <dbReference type="ARBA" id="ARBA00001974"/>
    </source>
</evidence>
<dbReference type="NCBIfam" id="TIGR00676">
    <property type="entry name" value="fadh2"/>
    <property type="match status" value="1"/>
</dbReference>
<evidence type="ECO:0000256" key="5">
    <source>
        <dbReference type="ARBA" id="ARBA00022630"/>
    </source>
</evidence>
<evidence type="ECO:0000256" key="10">
    <source>
        <dbReference type="ARBA" id="ARBA00034478"/>
    </source>
</evidence>
<evidence type="ECO:0000313" key="13">
    <source>
        <dbReference type="EMBL" id="QCI23092.1"/>
    </source>
</evidence>
<evidence type="ECO:0000256" key="2">
    <source>
        <dbReference type="ARBA" id="ARBA00004777"/>
    </source>
</evidence>
<proteinExistence type="inferred from homology"/>
<dbReference type="RefSeq" id="WP_158336265.1">
    <property type="nucleotide sequence ID" value="NZ_CP033004.1"/>
</dbReference>
<dbReference type="EMBL" id="CP033004">
    <property type="protein sequence ID" value="QCI23092.1"/>
    <property type="molecule type" value="Genomic_DNA"/>
</dbReference>